<name>A0ACC0GSJ9_9ERIC</name>
<comment type="caution">
    <text evidence="1">The sequence shown here is derived from an EMBL/GenBank/DDBJ whole genome shotgun (WGS) entry which is preliminary data.</text>
</comment>
<gene>
    <name evidence="1" type="ORF">LOK49_LG08G00800</name>
</gene>
<dbReference type="Proteomes" id="UP001060215">
    <property type="component" value="Chromosome 9"/>
</dbReference>
<dbReference type="EMBL" id="CM045766">
    <property type="protein sequence ID" value="KAI8003255.1"/>
    <property type="molecule type" value="Genomic_DNA"/>
</dbReference>
<evidence type="ECO:0000313" key="2">
    <source>
        <dbReference type="Proteomes" id="UP001060215"/>
    </source>
</evidence>
<reference evidence="1 2" key="1">
    <citation type="journal article" date="2022" name="Plant J.">
        <title>Chromosome-level genome of Camellia lanceoleosa provides a valuable resource for understanding genome evolution and self-incompatibility.</title>
        <authorList>
            <person name="Gong W."/>
            <person name="Xiao S."/>
            <person name="Wang L."/>
            <person name="Liao Z."/>
            <person name="Chang Y."/>
            <person name="Mo W."/>
            <person name="Hu G."/>
            <person name="Li W."/>
            <person name="Zhao G."/>
            <person name="Zhu H."/>
            <person name="Hu X."/>
            <person name="Ji K."/>
            <person name="Xiang X."/>
            <person name="Song Q."/>
            <person name="Yuan D."/>
            <person name="Jin S."/>
            <person name="Zhang L."/>
        </authorList>
    </citation>
    <scope>NUCLEOTIDE SEQUENCE [LARGE SCALE GENOMIC DNA]</scope>
    <source>
        <strain evidence="1">SQ_2022a</strain>
    </source>
</reference>
<keyword evidence="2" id="KW-1185">Reference proteome</keyword>
<accession>A0ACC0GSJ9</accession>
<evidence type="ECO:0000313" key="1">
    <source>
        <dbReference type="EMBL" id="KAI8003255.1"/>
    </source>
</evidence>
<protein>
    <submittedName>
        <fullName evidence="1">Calcium-binding protein CML25</fullName>
    </submittedName>
</protein>
<proteinExistence type="predicted"/>
<sequence length="130" mass="14872">MRTIIEEIDANGDGCIDLNEFIELNTIDSDEVLENLAKAFSIFDIDKNGLIFAEELMNMLQSLGKECLISECRKMISDVDCDGDGMISFEKKKNKKKKKKKRKKKKKKKMRGTVERRGMVAGGGYLSEWR</sequence>
<organism evidence="1 2">
    <name type="scientific">Camellia lanceoleosa</name>
    <dbReference type="NCBI Taxonomy" id="1840588"/>
    <lineage>
        <taxon>Eukaryota</taxon>
        <taxon>Viridiplantae</taxon>
        <taxon>Streptophyta</taxon>
        <taxon>Embryophyta</taxon>
        <taxon>Tracheophyta</taxon>
        <taxon>Spermatophyta</taxon>
        <taxon>Magnoliopsida</taxon>
        <taxon>eudicotyledons</taxon>
        <taxon>Gunneridae</taxon>
        <taxon>Pentapetalae</taxon>
        <taxon>asterids</taxon>
        <taxon>Ericales</taxon>
        <taxon>Theaceae</taxon>
        <taxon>Camellia</taxon>
    </lineage>
</organism>